<dbReference type="KEGG" id="rer:RER_00470"/>
<dbReference type="HOGENOM" id="CLU_539541_0_0_11"/>
<name>C0ZLI7_RHOE4</name>
<evidence type="ECO:0000313" key="2">
    <source>
        <dbReference type="Proteomes" id="UP000002204"/>
    </source>
</evidence>
<sequence length="505" mass="55468">MTFECSAFGAPSFPKSGSQIPPNLVLGDADHMKKLNVRLISGVREWELGDLPRIVPAGQIVLAVRGNGSSTILLDGHRTRLTSGLVGIDLTRSTGYHRLDIEGRTFWFGTQDAKLQLDGIEAMLNELGNQGTGWGGQVLFSDGAGLRNPHVVYGWLDEWAESTLTAVESVLASPRPRTTRSEVLSRRGGSGVLRAPTLRLLRSAPKQYLSPDPNGALQMSDGSRYTPLRVVVRKRSTSLDTIANRRAVALLTWLIRLNEEVLENKPSNTARVRCRLWLNRAQTLARRPLAQALRSVGPGIEQSRQAEETTDAPYRMCYAATTDLRRLFAWSATSKPLGRYSYVDRSDEIYQAYAASRLAKELGMQQTHPVLGSERLAFTGERFDMYYDTTSPPSVLRSWRAQSLRPDDSRPDLLIHEKATGRVAVLDAKYRVARDGGASEDSRKEVTAYLGLYGISSISILFPGDGDAVTVSGHGRSIHEIPLRPGSDLSAAVPLILGSFSLPPF</sequence>
<gene>
    <name evidence="1" type="ordered locus">RER_00470</name>
</gene>
<reference evidence="1 2" key="2">
    <citation type="journal article" date="2006" name="Environ. Microbiol.">
        <title>Sequence analysis of three plasmids harboured in Rhodococcus erythropolis strain PR4.</title>
        <authorList>
            <person name="Sekine M."/>
            <person name="Tanikawa S."/>
            <person name="Omata S."/>
            <person name="Saito M."/>
            <person name="Fujisawa T."/>
            <person name="Tsukatani N."/>
            <person name="Tajima T."/>
            <person name="Sekigawa T."/>
            <person name="Kosugi H."/>
            <person name="Matsuo Y."/>
            <person name="Nishiko R."/>
            <person name="Imamura K."/>
            <person name="Ito M."/>
            <person name="Narita H."/>
            <person name="Tago S."/>
            <person name="Fujita N."/>
            <person name="Harayama S."/>
        </authorList>
    </citation>
    <scope>NUCLEOTIDE SEQUENCE [LARGE SCALE GENOMIC DNA]</scope>
    <source>
        <strain evidence="2">PR4 / NBRC 100887</strain>
    </source>
</reference>
<dbReference type="Proteomes" id="UP000002204">
    <property type="component" value="Chromosome"/>
</dbReference>
<proteinExistence type="predicted"/>
<accession>C0ZLI7</accession>
<evidence type="ECO:0008006" key="3">
    <source>
        <dbReference type="Google" id="ProtNLM"/>
    </source>
</evidence>
<protein>
    <recommendedName>
        <fullName evidence="3">McrBC 5-methylcytosine restriction system component</fullName>
    </recommendedName>
</protein>
<evidence type="ECO:0000313" key="1">
    <source>
        <dbReference type="EMBL" id="BAH30755.1"/>
    </source>
</evidence>
<organism evidence="1 2">
    <name type="scientific">Rhodococcus erythropolis (strain PR4 / NBRC 100887)</name>
    <dbReference type="NCBI Taxonomy" id="234621"/>
    <lineage>
        <taxon>Bacteria</taxon>
        <taxon>Bacillati</taxon>
        <taxon>Actinomycetota</taxon>
        <taxon>Actinomycetes</taxon>
        <taxon>Mycobacteriales</taxon>
        <taxon>Nocardiaceae</taxon>
        <taxon>Rhodococcus</taxon>
        <taxon>Rhodococcus erythropolis group</taxon>
    </lineage>
</organism>
<dbReference type="AlphaFoldDB" id="C0ZLI7"/>
<dbReference type="EMBL" id="AP008957">
    <property type="protein sequence ID" value="BAH30755.1"/>
    <property type="molecule type" value="Genomic_DNA"/>
</dbReference>
<reference evidence="2" key="1">
    <citation type="submission" date="2005-03" db="EMBL/GenBank/DDBJ databases">
        <title>Comparison of the complete genome sequences of Rhodococcus erythropolis PR4 and Rhodococcus opacus B4.</title>
        <authorList>
            <person name="Takarada H."/>
            <person name="Sekine M."/>
            <person name="Hosoyama A."/>
            <person name="Yamada R."/>
            <person name="Fujisawa T."/>
            <person name="Omata S."/>
            <person name="Shimizu A."/>
            <person name="Tsukatani N."/>
            <person name="Tanikawa S."/>
            <person name="Fujita N."/>
            <person name="Harayama S."/>
        </authorList>
    </citation>
    <scope>NUCLEOTIDE SEQUENCE [LARGE SCALE GENOMIC DNA]</scope>
    <source>
        <strain evidence="2">PR4 / NBRC 100887</strain>
    </source>
</reference>